<dbReference type="Proteomes" id="UP000265520">
    <property type="component" value="Unassembled WGS sequence"/>
</dbReference>
<evidence type="ECO:0000313" key="4">
    <source>
        <dbReference type="Proteomes" id="UP000265520"/>
    </source>
</evidence>
<accession>A0A392RC21</accession>
<protein>
    <submittedName>
        <fullName evidence="3">Autophagy-related protein 18f-like</fullName>
    </submittedName>
</protein>
<organism evidence="3 4">
    <name type="scientific">Trifolium medium</name>
    <dbReference type="NCBI Taxonomy" id="97028"/>
    <lineage>
        <taxon>Eukaryota</taxon>
        <taxon>Viridiplantae</taxon>
        <taxon>Streptophyta</taxon>
        <taxon>Embryophyta</taxon>
        <taxon>Tracheophyta</taxon>
        <taxon>Spermatophyta</taxon>
        <taxon>Magnoliopsida</taxon>
        <taxon>eudicotyledons</taxon>
        <taxon>Gunneridae</taxon>
        <taxon>Pentapetalae</taxon>
        <taxon>rosids</taxon>
        <taxon>fabids</taxon>
        <taxon>Fabales</taxon>
        <taxon>Fabaceae</taxon>
        <taxon>Papilionoideae</taxon>
        <taxon>50 kb inversion clade</taxon>
        <taxon>NPAAA clade</taxon>
        <taxon>Hologalegina</taxon>
        <taxon>IRL clade</taxon>
        <taxon>Trifolieae</taxon>
        <taxon>Trifolium</taxon>
    </lineage>
</organism>
<name>A0A392RC21_9FABA</name>
<feature type="non-terminal residue" evidence="3">
    <location>
        <position position="83"/>
    </location>
</feature>
<dbReference type="Pfam" id="PF12490">
    <property type="entry name" value="BCAS3"/>
    <property type="match status" value="1"/>
</dbReference>
<reference evidence="3 4" key="1">
    <citation type="journal article" date="2018" name="Front. Plant Sci.">
        <title>Red Clover (Trifolium pratense) and Zigzag Clover (T. medium) - A Picture of Genomic Similarities and Differences.</title>
        <authorList>
            <person name="Dluhosova J."/>
            <person name="Istvanek J."/>
            <person name="Nedelnik J."/>
            <person name="Repkova J."/>
        </authorList>
    </citation>
    <scope>NUCLEOTIDE SEQUENCE [LARGE SCALE GENOMIC DNA]</scope>
    <source>
        <strain evidence="4">cv. 10/8</strain>
        <tissue evidence="3">Leaf</tissue>
    </source>
</reference>
<feature type="domain" description="BCAS3" evidence="2">
    <location>
        <begin position="2"/>
        <end position="32"/>
    </location>
</feature>
<dbReference type="EMBL" id="LXQA010206989">
    <property type="protein sequence ID" value="MCI33737.1"/>
    <property type="molecule type" value="Genomic_DNA"/>
</dbReference>
<proteinExistence type="predicted"/>
<comment type="caution">
    <text evidence="3">The sequence shown here is derived from an EMBL/GenBank/DDBJ whole genome shotgun (WGS) entry which is preliminary data.</text>
</comment>
<evidence type="ECO:0000256" key="1">
    <source>
        <dbReference type="SAM" id="MobiDB-lite"/>
    </source>
</evidence>
<feature type="region of interest" description="Disordered" evidence="1">
    <location>
        <begin position="40"/>
        <end position="83"/>
    </location>
</feature>
<dbReference type="AlphaFoldDB" id="A0A392RC21"/>
<evidence type="ECO:0000259" key="2">
    <source>
        <dbReference type="Pfam" id="PF12490"/>
    </source>
</evidence>
<evidence type="ECO:0000313" key="3">
    <source>
        <dbReference type="EMBL" id="MCI33737.1"/>
    </source>
</evidence>
<keyword evidence="4" id="KW-1185">Reference proteome</keyword>
<dbReference type="InterPro" id="IPR022175">
    <property type="entry name" value="BCAS3_dom"/>
</dbReference>
<sequence length="83" mass="9234">MDEEDASGGEFEIERIPTSMIEARPKDLVPIFNYMQTPKFQQTRAPPMDSKINGQVLHHGSDQPYGNGRISPRSISGSLEGMN</sequence>